<dbReference type="EMBL" id="LIAE01007221">
    <property type="protein sequence ID" value="PAV80986.1"/>
    <property type="molecule type" value="Genomic_DNA"/>
</dbReference>
<sequence length="133" mass="15365">MGGRHTPIFDIRTPFRLSRHNYYPERAHRPTQITRLLDTNCPPPVDIYVGNMKQQQISLETLRLPIGSVLVTNFQTDFKSADGEFEHDFFGQIADKNNLIYPNVLYRQLVLRKVCSKKNITPWAVESAEPAYS</sequence>
<accession>A0A2A2L3Z5</accession>
<evidence type="ECO:0000313" key="1">
    <source>
        <dbReference type="EMBL" id="PAV80986.1"/>
    </source>
</evidence>
<evidence type="ECO:0000313" key="2">
    <source>
        <dbReference type="Proteomes" id="UP000218231"/>
    </source>
</evidence>
<gene>
    <name evidence="1" type="ORF">WR25_04781</name>
</gene>
<protein>
    <submittedName>
        <fullName evidence="1">Uncharacterized protein</fullName>
    </submittedName>
</protein>
<reference evidence="1 2" key="1">
    <citation type="journal article" date="2017" name="Curr. Biol.">
        <title>Genome architecture and evolution of a unichromosomal asexual nematode.</title>
        <authorList>
            <person name="Fradin H."/>
            <person name="Zegar C."/>
            <person name="Gutwein M."/>
            <person name="Lucas J."/>
            <person name="Kovtun M."/>
            <person name="Corcoran D."/>
            <person name="Baugh L.R."/>
            <person name="Kiontke K."/>
            <person name="Gunsalus K."/>
            <person name="Fitch D.H."/>
            <person name="Piano F."/>
        </authorList>
    </citation>
    <scope>NUCLEOTIDE SEQUENCE [LARGE SCALE GENOMIC DNA]</scope>
    <source>
        <strain evidence="1">PF1309</strain>
    </source>
</reference>
<keyword evidence="2" id="KW-1185">Reference proteome</keyword>
<organism evidence="1 2">
    <name type="scientific">Diploscapter pachys</name>
    <dbReference type="NCBI Taxonomy" id="2018661"/>
    <lineage>
        <taxon>Eukaryota</taxon>
        <taxon>Metazoa</taxon>
        <taxon>Ecdysozoa</taxon>
        <taxon>Nematoda</taxon>
        <taxon>Chromadorea</taxon>
        <taxon>Rhabditida</taxon>
        <taxon>Rhabditina</taxon>
        <taxon>Rhabditomorpha</taxon>
        <taxon>Rhabditoidea</taxon>
        <taxon>Rhabditidae</taxon>
        <taxon>Diploscapter</taxon>
    </lineage>
</organism>
<dbReference type="Proteomes" id="UP000218231">
    <property type="component" value="Unassembled WGS sequence"/>
</dbReference>
<proteinExistence type="predicted"/>
<name>A0A2A2L3Z5_9BILA</name>
<comment type="caution">
    <text evidence="1">The sequence shown here is derived from an EMBL/GenBank/DDBJ whole genome shotgun (WGS) entry which is preliminary data.</text>
</comment>
<dbReference type="AlphaFoldDB" id="A0A2A2L3Z5"/>